<sequence length="283" mass="31658">MQNRPALFQITRFFRFFAAGPSPNSGPEGVTRTLTGTSLTFGHSKVRHRSCSLPDNPTDSPTAPAPVMKQHNKARCPVYPRSENKRFAVPDDKVPWSVPYPEYAPVDFTSDSVLKMPVWADVDFRVAQTNGDKSATVQQPKWNQLDGKVNRRSHTGKYEVVNSVPRNPVGRTGLTGRGCLGRWGPNHAADPIVTRWKRNEKGEIVVDDNHKLIAQFIAVQRRDNGQWALPGVSLVCQRKLETIYALFVKLYRTKKNCQPDNICESQPPTANTLIEAHIATSMV</sequence>
<comment type="caution">
    <text evidence="2">The sequence shown here is derived from an EMBL/GenBank/DDBJ whole genome shotgun (WGS) entry which is preliminary data.</text>
</comment>
<accession>A0AAV4JGH2</accession>
<evidence type="ECO:0000313" key="3">
    <source>
        <dbReference type="Proteomes" id="UP000762676"/>
    </source>
</evidence>
<protein>
    <submittedName>
        <fullName evidence="2">ADP-ribose pyrophosphatase, mitochondrial</fullName>
    </submittedName>
</protein>
<keyword evidence="3" id="KW-1185">Reference proteome</keyword>
<feature type="region of interest" description="Disordered" evidence="1">
    <location>
        <begin position="47"/>
        <end position="73"/>
    </location>
</feature>
<dbReference type="EMBL" id="BMAT01010125">
    <property type="protein sequence ID" value="GFS20542.1"/>
    <property type="molecule type" value="Genomic_DNA"/>
</dbReference>
<dbReference type="Pfam" id="PF25969">
    <property type="entry name" value="NUDT9_N"/>
    <property type="match status" value="1"/>
</dbReference>
<dbReference type="GO" id="GO:0047631">
    <property type="term" value="F:ADP-ribose diphosphatase activity"/>
    <property type="evidence" value="ECO:0007669"/>
    <property type="project" value="InterPro"/>
</dbReference>
<evidence type="ECO:0000256" key="1">
    <source>
        <dbReference type="SAM" id="MobiDB-lite"/>
    </source>
</evidence>
<gene>
    <name evidence="2" type="ORF">ElyMa_005058900</name>
</gene>
<organism evidence="2 3">
    <name type="scientific">Elysia marginata</name>
    <dbReference type="NCBI Taxonomy" id="1093978"/>
    <lineage>
        <taxon>Eukaryota</taxon>
        <taxon>Metazoa</taxon>
        <taxon>Spiralia</taxon>
        <taxon>Lophotrochozoa</taxon>
        <taxon>Mollusca</taxon>
        <taxon>Gastropoda</taxon>
        <taxon>Heterobranchia</taxon>
        <taxon>Euthyneura</taxon>
        <taxon>Panpulmonata</taxon>
        <taxon>Sacoglossa</taxon>
        <taxon>Placobranchoidea</taxon>
        <taxon>Plakobranchidae</taxon>
        <taxon>Elysia</taxon>
    </lineage>
</organism>
<dbReference type="SUPFAM" id="SSF55811">
    <property type="entry name" value="Nudix"/>
    <property type="match status" value="1"/>
</dbReference>
<reference evidence="2 3" key="1">
    <citation type="journal article" date="2021" name="Elife">
        <title>Chloroplast acquisition without the gene transfer in kleptoplastic sea slugs, Plakobranchus ocellatus.</title>
        <authorList>
            <person name="Maeda T."/>
            <person name="Takahashi S."/>
            <person name="Yoshida T."/>
            <person name="Shimamura S."/>
            <person name="Takaki Y."/>
            <person name="Nagai Y."/>
            <person name="Toyoda A."/>
            <person name="Suzuki Y."/>
            <person name="Arimoto A."/>
            <person name="Ishii H."/>
            <person name="Satoh N."/>
            <person name="Nishiyama T."/>
            <person name="Hasebe M."/>
            <person name="Maruyama T."/>
            <person name="Minagawa J."/>
            <person name="Obokata J."/>
            <person name="Shigenobu S."/>
        </authorList>
    </citation>
    <scope>NUCLEOTIDE SEQUENCE [LARGE SCALE GENOMIC DNA]</scope>
</reference>
<dbReference type="Proteomes" id="UP000762676">
    <property type="component" value="Unassembled WGS sequence"/>
</dbReference>
<dbReference type="Gene3D" id="3.90.79.10">
    <property type="entry name" value="Nucleoside Triphosphate Pyrophosphohydrolase"/>
    <property type="match status" value="1"/>
</dbReference>
<name>A0AAV4JGH2_9GAST</name>
<proteinExistence type="predicted"/>
<evidence type="ECO:0000313" key="2">
    <source>
        <dbReference type="EMBL" id="GFS20542.1"/>
    </source>
</evidence>
<dbReference type="PANTHER" id="PTHR13030:SF8">
    <property type="entry name" value="ADP-RIBOSE PYROPHOSPHATASE, MITOCHONDRIAL"/>
    <property type="match status" value="1"/>
</dbReference>
<dbReference type="PANTHER" id="PTHR13030">
    <property type="entry name" value="NUDIX HYDROLASE"/>
    <property type="match status" value="1"/>
</dbReference>
<dbReference type="AlphaFoldDB" id="A0AAV4JGH2"/>
<dbReference type="InterPro" id="IPR015797">
    <property type="entry name" value="NUDIX_hydrolase-like_dom_sf"/>
</dbReference>
<dbReference type="InterPro" id="IPR039989">
    <property type="entry name" value="NUDT9"/>
</dbReference>